<dbReference type="GO" id="GO:0005886">
    <property type="term" value="C:plasma membrane"/>
    <property type="evidence" value="ECO:0007669"/>
    <property type="project" value="TreeGrafter"/>
</dbReference>
<gene>
    <name evidence="5" type="ORF">cubi_00503</name>
</gene>
<dbReference type="GO" id="GO:0016197">
    <property type="term" value="P:endosomal transport"/>
    <property type="evidence" value="ECO:0007669"/>
    <property type="project" value="TreeGrafter"/>
</dbReference>
<dbReference type="InterPro" id="IPR018247">
    <property type="entry name" value="EF_Hand_1_Ca_BS"/>
</dbReference>
<dbReference type="InterPro" id="IPR000261">
    <property type="entry name" value="EH_dom"/>
</dbReference>
<feature type="coiled-coil region" evidence="2">
    <location>
        <begin position="273"/>
        <end position="300"/>
    </location>
</feature>
<dbReference type="RefSeq" id="XP_028874006.1">
    <property type="nucleotide sequence ID" value="XM_029017517.1"/>
</dbReference>
<dbReference type="SMART" id="SM00054">
    <property type="entry name" value="EFh"/>
    <property type="match status" value="2"/>
</dbReference>
<feature type="domain" description="EF-hand" evidence="4">
    <location>
        <begin position="188"/>
        <end position="223"/>
    </location>
</feature>
<feature type="domain" description="EH" evidence="3">
    <location>
        <begin position="161"/>
        <end position="220"/>
    </location>
</feature>
<dbReference type="VEuPathDB" id="CryptoDB:cubi_00503"/>
<accession>A0A1J4MHM1</accession>
<keyword evidence="6" id="KW-1185">Reference proteome</keyword>
<dbReference type="PROSITE" id="PS50031">
    <property type="entry name" value="EH"/>
    <property type="match status" value="2"/>
</dbReference>
<feature type="domain" description="EH" evidence="3">
    <location>
        <begin position="57"/>
        <end position="114"/>
    </location>
</feature>
<organism evidence="5 6">
    <name type="scientific">Cryptosporidium ubiquitum</name>
    <dbReference type="NCBI Taxonomy" id="857276"/>
    <lineage>
        <taxon>Eukaryota</taxon>
        <taxon>Sar</taxon>
        <taxon>Alveolata</taxon>
        <taxon>Apicomplexa</taxon>
        <taxon>Conoidasida</taxon>
        <taxon>Coccidia</taxon>
        <taxon>Eucoccidiorida</taxon>
        <taxon>Eimeriorina</taxon>
        <taxon>Cryptosporidiidae</taxon>
        <taxon>Cryptosporidium</taxon>
    </lineage>
</organism>
<dbReference type="PROSITE" id="PS00018">
    <property type="entry name" value="EF_HAND_1"/>
    <property type="match status" value="1"/>
</dbReference>
<dbReference type="EMBL" id="LRBP01000022">
    <property type="protein sequence ID" value="OII72508.1"/>
    <property type="molecule type" value="Genomic_DNA"/>
</dbReference>
<dbReference type="Pfam" id="PF12763">
    <property type="entry name" value="EH"/>
    <property type="match status" value="2"/>
</dbReference>
<reference evidence="5 6" key="1">
    <citation type="submission" date="2016-10" db="EMBL/GenBank/DDBJ databases">
        <title>Reductive evolution of mitochondrial metabolism and differential evolution of invasion-related proteins in Cryptosporidium.</title>
        <authorList>
            <person name="Liu S."/>
            <person name="Roellig D.M."/>
            <person name="Guo Y."/>
            <person name="Li N."/>
            <person name="Frace M.A."/>
            <person name="Tang K."/>
            <person name="Zhang L."/>
            <person name="Feng Y."/>
            <person name="Xiao L."/>
        </authorList>
    </citation>
    <scope>NUCLEOTIDE SEQUENCE [LARGE SCALE GENOMIC DNA]</scope>
    <source>
        <strain evidence="5">39726</strain>
    </source>
</reference>
<proteinExistence type="predicted"/>
<feature type="domain" description="EF-hand" evidence="4">
    <location>
        <begin position="63"/>
        <end position="98"/>
    </location>
</feature>
<dbReference type="GO" id="GO:0005509">
    <property type="term" value="F:calcium ion binding"/>
    <property type="evidence" value="ECO:0007669"/>
    <property type="project" value="InterPro"/>
</dbReference>
<evidence type="ECO:0000313" key="6">
    <source>
        <dbReference type="Proteomes" id="UP000186176"/>
    </source>
</evidence>
<dbReference type="Proteomes" id="UP000186176">
    <property type="component" value="Unassembled WGS sequence"/>
</dbReference>
<evidence type="ECO:0000256" key="2">
    <source>
        <dbReference type="SAM" id="Coils"/>
    </source>
</evidence>
<evidence type="ECO:0000313" key="5">
    <source>
        <dbReference type="EMBL" id="OII72508.1"/>
    </source>
</evidence>
<evidence type="ECO:0000259" key="4">
    <source>
        <dbReference type="PROSITE" id="PS50222"/>
    </source>
</evidence>
<evidence type="ECO:0000259" key="3">
    <source>
        <dbReference type="PROSITE" id="PS50031"/>
    </source>
</evidence>
<name>A0A1J4MHM1_9CRYT</name>
<dbReference type="PROSITE" id="PS50222">
    <property type="entry name" value="EF_HAND_2"/>
    <property type="match status" value="2"/>
</dbReference>
<dbReference type="GeneID" id="39977296"/>
<sequence length="429" mass="50034">MDLIIGDQNSFNFTCEELTCYETWYKIIQNFNDKYSGELELNNAYDIPKFGMAIARFLKTSGIPKDILHDIWQIVDVDNKGTLGFSEFGNACRLVSFYQHEKLFPSQQILSKIPLKIAYFSISKFWDEVGEAKVNEVNKEDLSGIIDSYFLDKSHISDCLKIFQDLDKEKNEFLDGITIFKVYISSTLAQKELKRIWNFSDLDEDGKLSAAEFIIFNTLVKVSIERNINISSGISKQSLLLIINQIIKMKKKHKEIDYCNISKPKESKLTQFNSLEEEDIEKLKSEIERLKGEINDFKEAKDVMSCYKDNDEQQIIKLNEKKIMLMAEHKDLIQKLNDKYSEIIKNRDLINYLYQDIKFLKETNSVLSNFDLPKIKNVKNGKIYSDTNINKKIPKSNTNTGNVVLEKCQNRKYNDWVEFPSRDPIERKP</sequence>
<dbReference type="GO" id="GO:0006897">
    <property type="term" value="P:endocytosis"/>
    <property type="evidence" value="ECO:0007669"/>
    <property type="project" value="TreeGrafter"/>
</dbReference>
<dbReference type="AlphaFoldDB" id="A0A1J4MHM1"/>
<dbReference type="GO" id="GO:0005737">
    <property type="term" value="C:cytoplasm"/>
    <property type="evidence" value="ECO:0007669"/>
    <property type="project" value="TreeGrafter"/>
</dbReference>
<dbReference type="OrthoDB" id="524326at2759"/>
<dbReference type="PANTHER" id="PTHR11216">
    <property type="entry name" value="EH DOMAIN"/>
    <property type="match status" value="1"/>
</dbReference>
<dbReference type="SUPFAM" id="SSF47473">
    <property type="entry name" value="EF-hand"/>
    <property type="match status" value="1"/>
</dbReference>
<dbReference type="Gene3D" id="1.10.238.10">
    <property type="entry name" value="EF-hand"/>
    <property type="match status" value="2"/>
</dbReference>
<dbReference type="InterPro" id="IPR011992">
    <property type="entry name" value="EF-hand-dom_pair"/>
</dbReference>
<keyword evidence="1" id="KW-0106">Calcium</keyword>
<dbReference type="InterPro" id="IPR002048">
    <property type="entry name" value="EF_hand_dom"/>
</dbReference>
<protein>
    <submittedName>
        <fullName evidence="5">Uncharacterized protein</fullName>
    </submittedName>
</protein>
<keyword evidence="2" id="KW-0175">Coiled coil</keyword>
<evidence type="ECO:0000256" key="1">
    <source>
        <dbReference type="ARBA" id="ARBA00022837"/>
    </source>
</evidence>
<comment type="caution">
    <text evidence="5">The sequence shown here is derived from an EMBL/GenBank/DDBJ whole genome shotgun (WGS) entry which is preliminary data.</text>
</comment>